<protein>
    <submittedName>
        <fullName evidence="2">Dihydrofolate reductase</fullName>
    </submittedName>
</protein>
<evidence type="ECO:0000313" key="2">
    <source>
        <dbReference type="EMBL" id="TKR30266.1"/>
    </source>
</evidence>
<dbReference type="EMBL" id="SZUA01000002">
    <property type="protein sequence ID" value="TKR30266.1"/>
    <property type="molecule type" value="Genomic_DNA"/>
</dbReference>
<name>A0A4U5JNB3_9GAMM</name>
<dbReference type="Pfam" id="PF01872">
    <property type="entry name" value="RibD_C"/>
    <property type="match status" value="1"/>
</dbReference>
<evidence type="ECO:0000313" key="3">
    <source>
        <dbReference type="Proteomes" id="UP000308707"/>
    </source>
</evidence>
<dbReference type="Gene3D" id="3.40.430.10">
    <property type="entry name" value="Dihydrofolate Reductase, subunit A"/>
    <property type="match status" value="1"/>
</dbReference>
<keyword evidence="3" id="KW-1185">Reference proteome</keyword>
<dbReference type="GO" id="GO:0009231">
    <property type="term" value="P:riboflavin biosynthetic process"/>
    <property type="evidence" value="ECO:0007669"/>
    <property type="project" value="InterPro"/>
</dbReference>
<reference evidence="2 3" key="1">
    <citation type="submission" date="2019-04" db="EMBL/GenBank/DDBJ databases">
        <title>Reference strain of H23.</title>
        <authorList>
            <person name="Luo X."/>
        </authorList>
    </citation>
    <scope>NUCLEOTIDE SEQUENCE [LARGE SCALE GENOMIC DNA]</scope>
    <source>
        <strain evidence="2 3">H23</strain>
    </source>
</reference>
<organism evidence="2 3">
    <name type="scientific">Luteimonas gilva</name>
    <dbReference type="NCBI Taxonomy" id="2572684"/>
    <lineage>
        <taxon>Bacteria</taxon>
        <taxon>Pseudomonadati</taxon>
        <taxon>Pseudomonadota</taxon>
        <taxon>Gammaproteobacteria</taxon>
        <taxon>Lysobacterales</taxon>
        <taxon>Lysobacteraceae</taxon>
        <taxon>Luteimonas</taxon>
    </lineage>
</organism>
<proteinExistence type="predicted"/>
<comment type="caution">
    <text evidence="2">The sequence shown here is derived from an EMBL/GenBank/DDBJ whole genome shotgun (WGS) entry which is preliminary data.</text>
</comment>
<sequence>MAMVRTFNHKAGRAQAAAPQYARHLWPGSVYAFEPRERSKAWVPMRRLKYQVAVSADGYLLEPDDGFEIYPSQDDPEQYLHSLHAYGIVLMGRCAYEAAKQAGHDDPYPHLMSYVFSRTQDAFVHPRVEMVRESAESWVRRIKACPGKDICLAGGARLAASLFKAGLIDEVVLKLYPMMRGSGQKLLSDLDEPVALGWQHSTACEDGTVTLGYAVLAEDQLSLEEEKRAP</sequence>
<dbReference type="SUPFAM" id="SSF53597">
    <property type="entry name" value="Dihydrofolate reductase-like"/>
    <property type="match status" value="1"/>
</dbReference>
<gene>
    <name evidence="2" type="ORF">FCE95_09005</name>
</gene>
<feature type="domain" description="Bacterial bifunctional deaminase-reductase C-terminal" evidence="1">
    <location>
        <begin position="50"/>
        <end position="208"/>
    </location>
</feature>
<dbReference type="OrthoDB" id="9782335at2"/>
<dbReference type="InterPro" id="IPR024072">
    <property type="entry name" value="DHFR-like_dom_sf"/>
</dbReference>
<dbReference type="GO" id="GO:0008703">
    <property type="term" value="F:5-amino-6-(5-phosphoribosylamino)uracil reductase activity"/>
    <property type="evidence" value="ECO:0007669"/>
    <property type="project" value="InterPro"/>
</dbReference>
<dbReference type="InterPro" id="IPR050765">
    <property type="entry name" value="Riboflavin_Biosynth_HTPR"/>
</dbReference>
<dbReference type="AlphaFoldDB" id="A0A4U5JNB3"/>
<accession>A0A4U5JNB3</accession>
<dbReference type="InterPro" id="IPR002734">
    <property type="entry name" value="RibDG_C"/>
</dbReference>
<dbReference type="Proteomes" id="UP000308707">
    <property type="component" value="Unassembled WGS sequence"/>
</dbReference>
<dbReference type="PANTHER" id="PTHR38011:SF11">
    <property type="entry name" value="2,5-DIAMINO-6-RIBOSYLAMINO-4(3H)-PYRIMIDINONE 5'-PHOSPHATE REDUCTASE"/>
    <property type="match status" value="1"/>
</dbReference>
<evidence type="ECO:0000259" key="1">
    <source>
        <dbReference type="Pfam" id="PF01872"/>
    </source>
</evidence>
<dbReference type="PANTHER" id="PTHR38011">
    <property type="entry name" value="DIHYDROFOLATE REDUCTASE FAMILY PROTEIN (AFU_ORTHOLOGUE AFUA_8G06820)"/>
    <property type="match status" value="1"/>
</dbReference>